<dbReference type="EMBL" id="LUCM01001730">
    <property type="protein sequence ID" value="KAA0198458.1"/>
    <property type="molecule type" value="Genomic_DNA"/>
</dbReference>
<evidence type="ECO:0000256" key="2">
    <source>
        <dbReference type="RuleBase" id="RU004328"/>
    </source>
</evidence>
<dbReference type="PANTHER" id="PTHR11240:SF22">
    <property type="entry name" value="RIBONUCLEASE T2"/>
    <property type="match status" value="1"/>
</dbReference>
<reference evidence="4" key="1">
    <citation type="submission" date="2019-05" db="EMBL/GenBank/DDBJ databases">
        <title>Annotation for the trematode Fasciolopsis buski.</title>
        <authorList>
            <person name="Choi Y.-J."/>
        </authorList>
    </citation>
    <scope>NUCLEOTIDE SEQUENCE</scope>
    <source>
        <strain evidence="4">HT</strain>
        <tissue evidence="4">Whole worm</tissue>
    </source>
</reference>
<dbReference type="PANTHER" id="PTHR11240">
    <property type="entry name" value="RIBONUCLEASE T2"/>
    <property type="match status" value="1"/>
</dbReference>
<dbReference type="Proteomes" id="UP000728185">
    <property type="component" value="Unassembled WGS sequence"/>
</dbReference>
<evidence type="ECO:0000313" key="4">
    <source>
        <dbReference type="EMBL" id="KAA0198458.1"/>
    </source>
</evidence>
<evidence type="ECO:0000313" key="5">
    <source>
        <dbReference type="Proteomes" id="UP000728185"/>
    </source>
</evidence>
<dbReference type="AlphaFoldDB" id="A0A8E0S3N5"/>
<dbReference type="Pfam" id="PF00445">
    <property type="entry name" value="Ribonuclease_T2"/>
    <property type="match status" value="1"/>
</dbReference>
<dbReference type="InterPro" id="IPR018188">
    <property type="entry name" value="RNase_T2_His_AS_1"/>
</dbReference>
<dbReference type="GO" id="GO:0033897">
    <property type="term" value="F:ribonuclease T2 activity"/>
    <property type="evidence" value="ECO:0007669"/>
    <property type="project" value="InterPro"/>
</dbReference>
<keyword evidence="5" id="KW-1185">Reference proteome</keyword>
<keyword evidence="3" id="KW-0732">Signal</keyword>
<dbReference type="PROSITE" id="PS00531">
    <property type="entry name" value="RNASE_T2_2"/>
    <property type="match status" value="1"/>
</dbReference>
<sequence>MRLFTAAAVVLSMATICLAEIHWDYMIFSQQWAGTLCSFKEVRLIHCFSCLSKPVDKDFTIHGLWPTIWPAKQPTQCPKAPEFDELKLQPILPQLRRHWPDLLASSDPHKFWKHEWIKHGRCAIEDNIIVNEFGYFNASLHLKSKAPVLQ</sequence>
<dbReference type="InterPro" id="IPR001568">
    <property type="entry name" value="RNase_T2-like"/>
</dbReference>
<feature type="chain" id="PRO_5034201697" evidence="3">
    <location>
        <begin position="20"/>
        <end position="150"/>
    </location>
</feature>
<dbReference type="OrthoDB" id="435754at2759"/>
<dbReference type="InterPro" id="IPR036430">
    <property type="entry name" value="RNase_T2-like_sf"/>
</dbReference>
<evidence type="ECO:0000256" key="1">
    <source>
        <dbReference type="ARBA" id="ARBA00007469"/>
    </source>
</evidence>
<accession>A0A8E0S3N5</accession>
<dbReference type="Gene3D" id="3.90.730.10">
    <property type="entry name" value="Ribonuclease T2-like"/>
    <property type="match status" value="1"/>
</dbReference>
<comment type="similarity">
    <text evidence="1 2">Belongs to the RNase T2 family.</text>
</comment>
<feature type="signal peptide" evidence="3">
    <location>
        <begin position="1"/>
        <end position="19"/>
    </location>
</feature>
<organism evidence="4 5">
    <name type="scientific">Fasciolopsis buskii</name>
    <dbReference type="NCBI Taxonomy" id="27845"/>
    <lineage>
        <taxon>Eukaryota</taxon>
        <taxon>Metazoa</taxon>
        <taxon>Spiralia</taxon>
        <taxon>Lophotrochozoa</taxon>
        <taxon>Platyhelminthes</taxon>
        <taxon>Trematoda</taxon>
        <taxon>Digenea</taxon>
        <taxon>Plagiorchiida</taxon>
        <taxon>Echinostomata</taxon>
        <taxon>Echinostomatoidea</taxon>
        <taxon>Fasciolidae</taxon>
        <taxon>Fasciolopsis</taxon>
    </lineage>
</organism>
<proteinExistence type="inferred from homology"/>
<dbReference type="PROSITE" id="PS00530">
    <property type="entry name" value="RNASE_T2_1"/>
    <property type="match status" value="1"/>
</dbReference>
<dbReference type="GO" id="GO:0005576">
    <property type="term" value="C:extracellular region"/>
    <property type="evidence" value="ECO:0007669"/>
    <property type="project" value="TreeGrafter"/>
</dbReference>
<comment type="caution">
    <text evidence="4">The sequence shown here is derived from an EMBL/GenBank/DDBJ whole genome shotgun (WGS) entry which is preliminary data.</text>
</comment>
<dbReference type="GO" id="GO:0003723">
    <property type="term" value="F:RNA binding"/>
    <property type="evidence" value="ECO:0007669"/>
    <property type="project" value="InterPro"/>
</dbReference>
<dbReference type="InterPro" id="IPR033130">
    <property type="entry name" value="RNase_T2_His_AS_2"/>
</dbReference>
<protein>
    <submittedName>
        <fullName evidence="4">Self-incompatibility ribonuclease</fullName>
    </submittedName>
</protein>
<dbReference type="GO" id="GO:0006401">
    <property type="term" value="P:RNA catabolic process"/>
    <property type="evidence" value="ECO:0007669"/>
    <property type="project" value="TreeGrafter"/>
</dbReference>
<name>A0A8E0S3N5_9TREM</name>
<evidence type="ECO:0000256" key="3">
    <source>
        <dbReference type="SAM" id="SignalP"/>
    </source>
</evidence>
<gene>
    <name evidence="4" type="ORF">FBUS_06172</name>
</gene>
<dbReference type="SUPFAM" id="SSF55895">
    <property type="entry name" value="Ribonuclease Rh-like"/>
    <property type="match status" value="1"/>
</dbReference>